<dbReference type="Pfam" id="PF05795">
    <property type="entry name" value="Plasmodium_Vir"/>
    <property type="match status" value="1"/>
</dbReference>
<keyword evidence="1" id="KW-0812">Transmembrane</keyword>
<proteinExistence type="predicted"/>
<evidence type="ECO:0000256" key="1">
    <source>
        <dbReference type="SAM" id="Phobius"/>
    </source>
</evidence>
<keyword evidence="1" id="KW-0472">Membrane</keyword>
<gene>
    <name evidence="2" type="ORF">PVP01_0008280</name>
</gene>
<accession>A0A565A7X9</accession>
<dbReference type="InterPro" id="IPR008780">
    <property type="entry name" value="Plasmodium_Vir"/>
</dbReference>
<dbReference type="Proteomes" id="UP000220605">
    <property type="component" value="Unassembled WGS sequence"/>
</dbReference>
<dbReference type="AlphaFoldDB" id="A0A565A7X9"/>
<organism evidence="2">
    <name type="scientific">Plasmodium vivax</name>
    <name type="common">malaria parasite P. vivax</name>
    <dbReference type="NCBI Taxonomy" id="5855"/>
    <lineage>
        <taxon>Eukaryota</taxon>
        <taxon>Sar</taxon>
        <taxon>Alveolata</taxon>
        <taxon>Apicomplexa</taxon>
        <taxon>Aconoidasida</taxon>
        <taxon>Haemosporida</taxon>
        <taxon>Plasmodiidae</taxon>
        <taxon>Plasmodium</taxon>
        <taxon>Plasmodium (Plasmodium)</taxon>
    </lineage>
</organism>
<evidence type="ECO:0000313" key="2">
    <source>
        <dbReference type="EMBL" id="VVA00116.1"/>
    </source>
</evidence>
<protein>
    <submittedName>
        <fullName evidence="2">VIR protein</fullName>
    </submittedName>
</protein>
<feature type="non-terminal residue" evidence="2">
    <location>
        <position position="1"/>
    </location>
</feature>
<dbReference type="EMBL" id="FLZR02000036">
    <property type="protein sequence ID" value="VVA00116.1"/>
    <property type="molecule type" value="Genomic_DNA"/>
</dbReference>
<feature type="transmembrane region" description="Helical" evidence="1">
    <location>
        <begin position="29"/>
        <end position="50"/>
    </location>
</feature>
<keyword evidence="1" id="KW-1133">Transmembrane helix</keyword>
<dbReference type="VEuPathDB" id="PlasmoDB:PVP01_0008280"/>
<feature type="transmembrane region" description="Helical" evidence="1">
    <location>
        <begin position="7"/>
        <end position="23"/>
    </location>
</feature>
<reference evidence="2" key="1">
    <citation type="submission" date="2016-07" db="EMBL/GenBank/DDBJ databases">
        <authorList>
            <consortium name="Pathogen Informatics"/>
        </authorList>
    </citation>
    <scope>NUCLEOTIDE SEQUENCE</scope>
</reference>
<name>A0A565A7X9_PLAVI</name>
<sequence length="95" mass="11883">RLYNLKIIIIIFFINIIITNQIMRIYQLYHALFILFLEKFTPVGSIIHRFRRRKFNLKRNIERDDDDRYSLYHRDTMPADSENKRYYIEYARPHN</sequence>